<organism evidence="1 2">
    <name type="scientific">Enterococcus ratti</name>
    <dbReference type="NCBI Taxonomy" id="150033"/>
    <lineage>
        <taxon>Bacteria</taxon>
        <taxon>Bacillati</taxon>
        <taxon>Bacillota</taxon>
        <taxon>Bacilli</taxon>
        <taxon>Lactobacillales</taxon>
        <taxon>Enterococcaceae</taxon>
        <taxon>Enterococcus</taxon>
    </lineage>
</organism>
<evidence type="ECO:0000313" key="2">
    <source>
        <dbReference type="Proteomes" id="UP000182152"/>
    </source>
</evidence>
<evidence type="ECO:0000313" key="1">
    <source>
        <dbReference type="EMBL" id="OJG80494.1"/>
    </source>
</evidence>
<dbReference type="SUPFAM" id="SSF53850">
    <property type="entry name" value="Periplasmic binding protein-like II"/>
    <property type="match status" value="1"/>
</dbReference>
<gene>
    <name evidence="1" type="ORF">RV14_GL000556</name>
</gene>
<reference evidence="1 2" key="1">
    <citation type="submission" date="2014-12" db="EMBL/GenBank/DDBJ databases">
        <title>Draft genome sequences of 29 type strains of Enterococci.</title>
        <authorList>
            <person name="Zhong Z."/>
            <person name="Sun Z."/>
            <person name="Liu W."/>
            <person name="Zhang W."/>
            <person name="Zhang H."/>
        </authorList>
    </citation>
    <scope>NUCLEOTIDE SEQUENCE [LARGE SCALE GENOMIC DNA]</scope>
    <source>
        <strain evidence="1 2">DSM 15687</strain>
    </source>
</reference>
<dbReference type="EMBL" id="JXLB01000014">
    <property type="protein sequence ID" value="OJG80494.1"/>
    <property type="molecule type" value="Genomic_DNA"/>
</dbReference>
<sequence length="132" mass="14854">MKKMLFTGLLASTELFLLGGYASSNENSDTTSEKTSNGKKIINFWSFWGSGTRKEMIEEIISDYNQSQDKIQVNYKYQPRGDIWTKSLSAITAGNASDMIVQDISVAQRAQAQQAMNISKYVDKEAVKDFYP</sequence>
<name>A0A1L8WHJ0_9ENTE</name>
<dbReference type="Gene3D" id="3.40.190.10">
    <property type="entry name" value="Periplasmic binding protein-like II"/>
    <property type="match status" value="1"/>
</dbReference>
<dbReference type="AlphaFoldDB" id="A0A1L8WHJ0"/>
<evidence type="ECO:0008006" key="3">
    <source>
        <dbReference type="Google" id="ProtNLM"/>
    </source>
</evidence>
<comment type="caution">
    <text evidence="1">The sequence shown here is derived from an EMBL/GenBank/DDBJ whole genome shotgun (WGS) entry which is preliminary data.</text>
</comment>
<keyword evidence="2" id="KW-1185">Reference proteome</keyword>
<dbReference type="Proteomes" id="UP000182152">
    <property type="component" value="Unassembled WGS sequence"/>
</dbReference>
<dbReference type="STRING" id="150033.RV14_GL000556"/>
<accession>A0A1L8WHJ0</accession>
<protein>
    <recommendedName>
        <fullName evidence="3">ABC transporter substrate-binding protein</fullName>
    </recommendedName>
</protein>
<proteinExistence type="predicted"/>